<dbReference type="GO" id="GO:0016192">
    <property type="term" value="P:vesicle-mediated transport"/>
    <property type="evidence" value="ECO:0007669"/>
    <property type="project" value="InterPro"/>
</dbReference>
<dbReference type="InterPro" id="IPR027482">
    <property type="entry name" value="Sec1-like_dom2"/>
</dbReference>
<comment type="similarity">
    <text evidence="1">Belongs to the STXBP/unc-18/SEC1 family.</text>
</comment>
<dbReference type="SUPFAM" id="SSF56815">
    <property type="entry name" value="Sec1/munc18-like (SM) proteins"/>
    <property type="match status" value="1"/>
</dbReference>
<accession>A0A8D8R315</accession>
<dbReference type="Gene3D" id="3.40.50.2060">
    <property type="match status" value="1"/>
</dbReference>
<protein>
    <submittedName>
        <fullName evidence="2">Vacuolar protein sorting-associated protein 33B</fullName>
    </submittedName>
</protein>
<dbReference type="AlphaFoldDB" id="A0A8D8R315"/>
<dbReference type="InterPro" id="IPR043155">
    <property type="entry name" value="VPS33_dom3b"/>
</dbReference>
<evidence type="ECO:0000256" key="1">
    <source>
        <dbReference type="ARBA" id="ARBA00009884"/>
    </source>
</evidence>
<organism evidence="2">
    <name type="scientific">Cacopsylla melanoneura</name>
    <dbReference type="NCBI Taxonomy" id="428564"/>
    <lineage>
        <taxon>Eukaryota</taxon>
        <taxon>Metazoa</taxon>
        <taxon>Ecdysozoa</taxon>
        <taxon>Arthropoda</taxon>
        <taxon>Hexapoda</taxon>
        <taxon>Insecta</taxon>
        <taxon>Pterygota</taxon>
        <taxon>Neoptera</taxon>
        <taxon>Paraneoptera</taxon>
        <taxon>Hemiptera</taxon>
        <taxon>Sternorrhyncha</taxon>
        <taxon>Psylloidea</taxon>
        <taxon>Psyllidae</taxon>
        <taxon>Psyllinae</taxon>
        <taxon>Cacopsylla</taxon>
    </lineage>
</organism>
<evidence type="ECO:0000313" key="2">
    <source>
        <dbReference type="EMBL" id="CAG6643448.1"/>
    </source>
</evidence>
<dbReference type="InterPro" id="IPR043127">
    <property type="entry name" value="Sec-1-like_dom3a"/>
</dbReference>
<dbReference type="Gene3D" id="3.40.50.1910">
    <property type="match status" value="2"/>
</dbReference>
<dbReference type="InterPro" id="IPR036045">
    <property type="entry name" value="Sec1-like_sf"/>
</dbReference>
<proteinExistence type="inferred from homology"/>
<dbReference type="Gene3D" id="3.90.830.10">
    <property type="entry name" value="Syntaxin Binding Protein 1, Chain A, domain 2"/>
    <property type="match status" value="1"/>
</dbReference>
<name>A0A8D8R315_9HEMI</name>
<reference evidence="2" key="1">
    <citation type="submission" date="2021-05" db="EMBL/GenBank/DDBJ databases">
        <authorList>
            <person name="Alioto T."/>
            <person name="Alioto T."/>
            <person name="Gomez Garrido J."/>
        </authorList>
    </citation>
    <scope>NUCLEOTIDE SEQUENCE</scope>
</reference>
<sequence>MSTGMKEKLQALPEISKLQLINILNNISGRKDLILHETVLKNINHVVNIHDLRSCDVEKIYKIDLNNISIVIKSDIGVIVTYDQFSHIKTLCHQVSTELRRKENIKYHFVIIPAVTSAIEILLEEEGLYGLVELHSFLWQPIVMDINVISLELPQIISGLFLKKNLLLVPGLAKSLEHLFALFGQPMNSFIHGEISMNIYENVNKACFKQTASSDIDYFIMFDRSVDYASVLLTPTTYVGLLDQIFSIDNDVIELANNTCINKRKDTLLKELKYRSFIDVSNYLKEKSRFIQNEQNKYKNNMSVPELKQYINQDLKSILELKKQVAAHIAACESIVNNIGEYYAELSDLENNIVNDIDRSECYQHISNMLLGQKLSKEHVLQLICLLSYYNQGLPVDQYNEFKSDYFNIYGYEHLTTFHNLDKHKLLTKKSTMNITDTINAQTQMLNTELKTMINKLKSPGDAPPSTVSRFYVSRIIELIVTHKYSVDNLCKLFTSNCQCYSNKTNESSSSKNKPTFVLCVVGGITHNEIACLSSLETNLDVNIVVYTTNLINATSFMQQCMS</sequence>
<dbReference type="Pfam" id="PF00995">
    <property type="entry name" value="Sec1"/>
    <property type="match status" value="1"/>
</dbReference>
<dbReference type="InterPro" id="IPR001619">
    <property type="entry name" value="Sec1-like"/>
</dbReference>
<dbReference type="Gene3D" id="1.25.40.850">
    <property type="match status" value="1"/>
</dbReference>
<dbReference type="InterPro" id="IPR043154">
    <property type="entry name" value="Sec-1-like_dom1"/>
</dbReference>
<dbReference type="PANTHER" id="PTHR11679">
    <property type="entry name" value="VESICLE PROTEIN SORTING-ASSOCIATED"/>
    <property type="match status" value="1"/>
</dbReference>
<dbReference type="EMBL" id="HBUF01127298">
    <property type="protein sequence ID" value="CAG6643448.1"/>
    <property type="molecule type" value="Transcribed_RNA"/>
</dbReference>